<evidence type="ECO:0000313" key="6">
    <source>
        <dbReference type="Proteomes" id="UP000298138"/>
    </source>
</evidence>
<dbReference type="Pfam" id="PF09818">
    <property type="entry name" value="ABC_ATPase"/>
    <property type="match status" value="1"/>
</dbReference>
<evidence type="ECO:0000259" key="2">
    <source>
        <dbReference type="Pfam" id="PF09818"/>
    </source>
</evidence>
<sequence length="809" mass="87638">MTLLLRTPPPPLLRTIPPRLTAISRTAVQAPRFSGICALVRLQPRLQLFKSNRFRVAKKDLDDGDRGMGIGGYGDVGIGGQRNWALLMSSSACSGTHLASPLPKRQQRDMSGYGGQGNRGGWGSREKTGGGGGGYGGRGRGGYGGSGGGDGGRGGYGGRGGGGGGGYRRGKPIPLEERFVELPDRPAGSTLPTDAFLAAILEKLDQKPYPAYKDLKDEGGKFKYVSGIPFELRVDHVQSDPFAQPSRFRALINMKDLEIPSEIYDTQAKKTALADYMNRRIVGLIKSWRINIAAGKGGQFHGPRGGDLQIYTPRQQVLDRSSVLIRSEDFEGDDRPSMLEIRFTITLPADGRRILGKKASELLLEHIPKIIKQGLHWTNQQVEHVVNHLRSVLVQNALREALPGHGLVAFIGNGSILPRKSGENPGPMEDNVVPFKSPTELQVTIDTKIPSTTTPGETIKVTGMGVPKGITVIAGGGFHGKTTLLEAIELGIYNVIPGDGRELVVTDPNAFKIRAEDGRSVTNTDISIFINQLPGSRTTTSFTSSDASGSTSMASNIIEALEVGASTLIIDEDTSATNFLIRDKAMEELICAEPITPLISKIRALYTEKAVSTIIVTGGCGDYLQVADTVIGMLDFRPEFWTPRAMDIVARHKSHLTSQHPTFGTLPSRVPLPPKSLDSNPPRGFETRAIGMKGNPDIPDIDISYIEQFVEPGQANLAARMIQKIASASVKGVNLTMREWRDMMQDMLVLKGMRFDRNNEGNQAAARPLEMLAALNRLRGLKVEVGKAVVRDMRALDPDVLLGTYRVKD</sequence>
<gene>
    <name evidence="5" type="ORF">EX30DRAFT_366213</name>
</gene>
<dbReference type="AlphaFoldDB" id="A0A4S2MM73"/>
<organism evidence="5 6">
    <name type="scientific">Ascodesmis nigricans</name>
    <dbReference type="NCBI Taxonomy" id="341454"/>
    <lineage>
        <taxon>Eukaryota</taxon>
        <taxon>Fungi</taxon>
        <taxon>Dikarya</taxon>
        <taxon>Ascomycota</taxon>
        <taxon>Pezizomycotina</taxon>
        <taxon>Pezizomycetes</taxon>
        <taxon>Pezizales</taxon>
        <taxon>Ascodesmidaceae</taxon>
        <taxon>Ascodesmis</taxon>
    </lineage>
</organism>
<name>A0A4S2MM73_9PEZI</name>
<feature type="domain" description="ATPase of the ABC class N-terminal" evidence="3">
    <location>
        <begin position="196"/>
        <end position="374"/>
    </location>
</feature>
<evidence type="ECO:0000259" key="3">
    <source>
        <dbReference type="Pfam" id="PF20446"/>
    </source>
</evidence>
<dbReference type="EMBL" id="ML220145">
    <property type="protein sequence ID" value="TGZ78142.1"/>
    <property type="molecule type" value="Genomic_DNA"/>
</dbReference>
<keyword evidence="6" id="KW-1185">Reference proteome</keyword>
<dbReference type="PANTHER" id="PTHR38149:SF1">
    <property type="entry name" value="ATPASE"/>
    <property type="match status" value="1"/>
</dbReference>
<dbReference type="InterPro" id="IPR046833">
    <property type="entry name" value="ABC_N"/>
</dbReference>
<dbReference type="InterPro" id="IPR046834">
    <property type="entry name" value="ABC_ATPase_C"/>
</dbReference>
<reference evidence="5 6" key="1">
    <citation type="submission" date="2019-04" db="EMBL/GenBank/DDBJ databases">
        <title>Comparative genomics and transcriptomics to analyze fruiting body development in filamentous ascomycetes.</title>
        <authorList>
            <consortium name="DOE Joint Genome Institute"/>
            <person name="Lutkenhaus R."/>
            <person name="Traeger S."/>
            <person name="Breuer J."/>
            <person name="Kuo A."/>
            <person name="Lipzen A."/>
            <person name="Pangilinan J."/>
            <person name="Dilworth D."/>
            <person name="Sandor L."/>
            <person name="Poggeler S."/>
            <person name="Barry K."/>
            <person name="Grigoriev I.V."/>
            <person name="Nowrousian M."/>
        </authorList>
    </citation>
    <scope>NUCLEOTIDE SEQUENCE [LARGE SCALE GENOMIC DNA]</scope>
    <source>
        <strain evidence="5 6">CBS 389.68</strain>
    </source>
</reference>
<protein>
    <recommendedName>
        <fullName evidence="7">ATPase</fullName>
    </recommendedName>
</protein>
<dbReference type="Proteomes" id="UP000298138">
    <property type="component" value="Unassembled WGS sequence"/>
</dbReference>
<dbReference type="Pfam" id="PF20446">
    <property type="entry name" value="ABC_N"/>
    <property type="match status" value="1"/>
</dbReference>
<dbReference type="STRING" id="341454.A0A4S2MM73"/>
<accession>A0A4S2MM73</accession>
<feature type="region of interest" description="Disordered" evidence="1">
    <location>
        <begin position="659"/>
        <end position="681"/>
    </location>
</feature>
<dbReference type="OrthoDB" id="189459at2759"/>
<proteinExistence type="predicted"/>
<feature type="domain" description="MRB1590-like C-terminal" evidence="4">
    <location>
        <begin position="700"/>
        <end position="783"/>
    </location>
</feature>
<feature type="domain" description="ATPase of the ABC class C-terminal" evidence="2">
    <location>
        <begin position="383"/>
        <end position="659"/>
    </location>
</feature>
<evidence type="ECO:0000259" key="4">
    <source>
        <dbReference type="Pfam" id="PF21117"/>
    </source>
</evidence>
<evidence type="ECO:0000313" key="5">
    <source>
        <dbReference type="EMBL" id="TGZ78142.1"/>
    </source>
</evidence>
<dbReference type="PANTHER" id="PTHR38149">
    <property type="entry name" value="ATPASE"/>
    <property type="match status" value="1"/>
</dbReference>
<feature type="region of interest" description="Disordered" evidence="1">
    <location>
        <begin position="96"/>
        <end position="140"/>
    </location>
</feature>
<dbReference type="InParanoid" id="A0A4S2MM73"/>
<evidence type="ECO:0000256" key="1">
    <source>
        <dbReference type="SAM" id="MobiDB-lite"/>
    </source>
</evidence>
<dbReference type="Pfam" id="PF21117">
    <property type="entry name" value="MRB1590_C"/>
    <property type="match status" value="1"/>
</dbReference>
<feature type="compositionally biased region" description="Gly residues" evidence="1">
    <location>
        <begin position="112"/>
        <end position="140"/>
    </location>
</feature>
<evidence type="ECO:0008006" key="7">
    <source>
        <dbReference type="Google" id="ProtNLM"/>
    </source>
</evidence>
<dbReference type="InterPro" id="IPR019195">
    <property type="entry name" value="ABC_ATPase_put"/>
</dbReference>
<dbReference type="InterPro" id="IPR049069">
    <property type="entry name" value="MRB1590-like_C"/>
</dbReference>